<dbReference type="EMBL" id="JBFRCH010000167">
    <property type="protein sequence ID" value="MEX3937932.1"/>
    <property type="molecule type" value="Genomic_DNA"/>
</dbReference>
<proteinExistence type="predicted"/>
<evidence type="ECO:0000313" key="1">
    <source>
        <dbReference type="EMBL" id="MEX3937932.1"/>
    </source>
</evidence>
<keyword evidence="2" id="KW-1185">Reference proteome</keyword>
<dbReference type="Proteomes" id="UP001558850">
    <property type="component" value="Unassembled WGS sequence"/>
</dbReference>
<evidence type="ECO:0000313" key="2">
    <source>
        <dbReference type="Proteomes" id="UP001558850"/>
    </source>
</evidence>
<comment type="caution">
    <text evidence="1">The sequence shown here is derived from an EMBL/GenBank/DDBJ whole genome shotgun (WGS) entry which is preliminary data.</text>
</comment>
<organism evidence="1 2">
    <name type="scientific">Paraburkholderia phymatum</name>
    <dbReference type="NCBI Taxonomy" id="148447"/>
    <lineage>
        <taxon>Bacteria</taxon>
        <taxon>Pseudomonadati</taxon>
        <taxon>Pseudomonadota</taxon>
        <taxon>Betaproteobacteria</taxon>
        <taxon>Burkholderiales</taxon>
        <taxon>Burkholderiaceae</taxon>
        <taxon>Paraburkholderia</taxon>
    </lineage>
</organism>
<reference evidence="1" key="1">
    <citation type="submission" date="2024-07" db="EMBL/GenBank/DDBJ databases">
        <title>A survey of Mimosa microsymbionts across Brazilian biomes reveals a high diversity of Paraburkholderia nodulating endemic species, but also that Cupriavidus is common as a symbiont of widespread species.</title>
        <authorList>
            <person name="Rouws L."/>
            <person name="Barauna A."/>
            <person name="Beukes C."/>
            <person name="Rouws J.R.C."/>
            <person name="De Faria S.M."/>
            <person name="Gross E."/>
            <person name="Bueno Dos Reis Junior F."/>
            <person name="Simon M.F."/>
            <person name="Maluk M."/>
            <person name="Odee D.W."/>
            <person name="Kenicer G."/>
            <person name="Young J.P.W."/>
            <person name="Reis V.M."/>
            <person name="Zilli J."/>
            <person name="James E.K."/>
        </authorList>
    </citation>
    <scope>NUCLEOTIDE SEQUENCE</scope>
    <source>
        <strain evidence="1">EG181B</strain>
    </source>
</reference>
<feature type="non-terminal residue" evidence="1">
    <location>
        <position position="84"/>
    </location>
</feature>
<gene>
    <name evidence="1" type="ORF">AB4Y32_40635</name>
</gene>
<name>A0ACC6UEF4_9BURK</name>
<protein>
    <submittedName>
        <fullName evidence="1">Phosphopantetheine-binding protein</fullName>
    </submittedName>
</protein>
<accession>A0ACC6UEF4</accession>
<sequence>DNFFELGGNSLLGARLLAEVRQSTGYTMPLATLVIAPTISRLAGIIEDRTSLPSSPILVPMRAGTGTPLFLVHGLSGSAMECWA</sequence>
<feature type="non-terminal residue" evidence="1">
    <location>
        <position position="1"/>
    </location>
</feature>